<protein>
    <submittedName>
        <fullName evidence="1">Uncharacterized protein</fullName>
    </submittedName>
</protein>
<reference evidence="1 2" key="1">
    <citation type="submission" date="2020-07" db="EMBL/GenBank/DDBJ databases">
        <title>Streptomyces isolated from Indian soil.</title>
        <authorList>
            <person name="Mandal S."/>
            <person name="Maiti P.K."/>
        </authorList>
    </citation>
    <scope>NUCLEOTIDE SEQUENCE [LARGE SCALE GENOMIC DNA]</scope>
    <source>
        <strain evidence="1 2">PSKA54</strain>
    </source>
</reference>
<comment type="caution">
    <text evidence="1">The sequence shown here is derived from an EMBL/GenBank/DDBJ whole genome shotgun (WGS) entry which is preliminary data.</text>
</comment>
<dbReference type="AlphaFoldDB" id="A0A7W2HJJ5"/>
<evidence type="ECO:0000313" key="2">
    <source>
        <dbReference type="Proteomes" id="UP000586976"/>
    </source>
</evidence>
<dbReference type="Proteomes" id="UP000586976">
    <property type="component" value="Unassembled WGS sequence"/>
</dbReference>
<evidence type="ECO:0000313" key="1">
    <source>
        <dbReference type="EMBL" id="MBA4865904.1"/>
    </source>
</evidence>
<gene>
    <name evidence="1" type="ORF">H1V43_32085</name>
</gene>
<proteinExistence type="predicted"/>
<accession>A0A7W2HJJ5</accession>
<sequence>MSHIEVNLPYYYLAVNGPDERNYRVTLQVHSDGNLPLTTVSPDQIADYLRDYLVGQTGVTESSLSKYTETSTGL</sequence>
<keyword evidence="2" id="KW-1185">Reference proteome</keyword>
<organism evidence="1 2">
    <name type="scientific">Streptomyces himalayensis subsp. aureolus</name>
    <dbReference type="NCBI Taxonomy" id="2758039"/>
    <lineage>
        <taxon>Bacteria</taxon>
        <taxon>Bacillati</taxon>
        <taxon>Actinomycetota</taxon>
        <taxon>Actinomycetes</taxon>
        <taxon>Kitasatosporales</taxon>
        <taxon>Streptomycetaceae</taxon>
        <taxon>Streptomyces</taxon>
        <taxon>Streptomyces himalayensis</taxon>
    </lineage>
</organism>
<dbReference type="RefSeq" id="WP_181867342.1">
    <property type="nucleotide sequence ID" value="NZ_JACEQY010000049.1"/>
</dbReference>
<name>A0A7W2HJJ5_9ACTN</name>
<dbReference type="EMBL" id="JACEQY010000049">
    <property type="protein sequence ID" value="MBA4865904.1"/>
    <property type="molecule type" value="Genomic_DNA"/>
</dbReference>